<dbReference type="EMBL" id="MABQ02000012">
    <property type="protein sequence ID" value="PCD22136.1"/>
    <property type="molecule type" value="Genomic_DNA"/>
</dbReference>
<dbReference type="AlphaFoldDB" id="A0A2H3FRY6"/>
<evidence type="ECO:0000313" key="5">
    <source>
        <dbReference type="EMBL" id="PCD22136.1"/>
    </source>
</evidence>
<evidence type="ECO:0000313" key="6">
    <source>
        <dbReference type="Proteomes" id="UP000219602"/>
    </source>
</evidence>
<accession>A0A2H3FRY6</accession>
<reference evidence="3" key="2">
    <citation type="submission" date="2016-06" db="EMBL/GenBank/DDBJ databases">
        <authorList>
            <person name="Kjaerup R.B."/>
            <person name="Dalgaard T.S."/>
            <person name="Juul-Madsen H.R."/>
        </authorList>
    </citation>
    <scope>NUCLEOTIDE SEQUENCE</scope>
    <source>
        <strain evidence="3">Forc016</strain>
    </source>
</reference>
<evidence type="ECO:0000256" key="1">
    <source>
        <dbReference type="SAM" id="MobiDB-lite"/>
    </source>
</evidence>
<evidence type="ECO:0000313" key="4">
    <source>
        <dbReference type="EMBL" id="PCD22133.1"/>
    </source>
</evidence>
<evidence type="ECO:0000313" key="2">
    <source>
        <dbReference type="EMBL" id="PCD20051.1"/>
    </source>
</evidence>
<comment type="caution">
    <text evidence="3">The sequence shown here is derived from an EMBL/GenBank/DDBJ whole genome shotgun (WGS) entry which is preliminary data.</text>
</comment>
<dbReference type="EMBL" id="MABQ02000029">
    <property type="protein sequence ID" value="PCD20051.1"/>
    <property type="molecule type" value="Genomic_DNA"/>
</dbReference>
<feature type="compositionally biased region" description="Acidic residues" evidence="1">
    <location>
        <begin position="72"/>
        <end position="82"/>
    </location>
</feature>
<dbReference type="EMBL" id="MABQ02000012">
    <property type="protein sequence ID" value="PCD22115.1"/>
    <property type="molecule type" value="Genomic_DNA"/>
</dbReference>
<proteinExistence type="predicted"/>
<protein>
    <submittedName>
        <fullName evidence="3">Uncharacterized protein</fullName>
    </submittedName>
</protein>
<dbReference type="Proteomes" id="UP000219602">
    <property type="component" value="Chromosome RC"/>
</dbReference>
<feature type="region of interest" description="Disordered" evidence="1">
    <location>
        <begin position="52"/>
        <end position="94"/>
    </location>
</feature>
<dbReference type="EMBL" id="MABQ02000012">
    <property type="protein sequence ID" value="PCD22133.1"/>
    <property type="molecule type" value="Genomic_DNA"/>
</dbReference>
<reference evidence="3 6" key="3">
    <citation type="journal article" date="2017" name="Sci. Rep.">
        <title>A mobile pathogenicity chromosome in Fusarium oxysporum for infection of multiple cucurbit species.</title>
        <authorList>
            <person name="van Dam P."/>
            <person name="Fokkens L."/>
            <person name="Ayukawa Y."/>
            <person name="van der Gragt M."/>
            <person name="Ter Horst A."/>
            <person name="Brankovics B."/>
            <person name="Houterman P.M."/>
            <person name="Arie T."/>
            <person name="Rep M."/>
        </authorList>
    </citation>
    <scope>NUCLEOTIDE SEQUENCE [LARGE SCALE GENOMIC DNA]</scope>
    <source>
        <strain evidence="3 6">Forc016</strain>
    </source>
</reference>
<gene>
    <name evidence="3" type="ORF">AU210_015915</name>
    <name evidence="4" type="ORF">AU210_015932</name>
    <name evidence="5" type="ORF">AU210_015935</name>
    <name evidence="2" type="ORF">AU210_016771</name>
</gene>
<dbReference type="STRING" id="327505.A0A2H3FRY6"/>
<reference evidence="3 6" key="1">
    <citation type="journal article" date="2016" name="Environ. Microbiol.">
        <title>Effector profiles distinguish formae speciales of Fusarium oxysporum.</title>
        <authorList>
            <person name="van Dam P."/>
            <person name="Fokkens L."/>
            <person name="Schmidt S.M."/>
            <person name="Linmans J.H."/>
            <person name="Kistler H.C."/>
            <person name="Ma L.J."/>
            <person name="Rep M."/>
        </authorList>
    </citation>
    <scope>NUCLEOTIDE SEQUENCE [LARGE SCALE GENOMIC DNA]</scope>
    <source>
        <strain evidence="3 6">Forc016</strain>
    </source>
</reference>
<evidence type="ECO:0000313" key="3">
    <source>
        <dbReference type="EMBL" id="PCD22115.1"/>
    </source>
</evidence>
<organism evidence="3 6">
    <name type="scientific">Fusarium oxysporum f. sp. radicis-cucumerinum</name>
    <dbReference type="NCBI Taxonomy" id="327505"/>
    <lineage>
        <taxon>Eukaryota</taxon>
        <taxon>Fungi</taxon>
        <taxon>Dikarya</taxon>
        <taxon>Ascomycota</taxon>
        <taxon>Pezizomycotina</taxon>
        <taxon>Sordariomycetes</taxon>
        <taxon>Hypocreomycetidae</taxon>
        <taxon>Hypocreales</taxon>
        <taxon>Nectriaceae</taxon>
        <taxon>Fusarium</taxon>
        <taxon>Fusarium oxysporum species complex</taxon>
    </lineage>
</organism>
<name>A0A2H3FRY6_FUSOX</name>
<sequence>MPSGKSKSGIEVGCWFRVRAYRIGREEAVQRWAIRFTDEQWSLLHDIDEELDGDGFPSSHDSGFCSGRERETDCEDEDDDSDEGKTGDEGITSPQHGALDRALFRFIAASIKTHVGGNVYMNPLLCFCAALGVRKRPLGYTEPHLYTGMLAAVLW</sequence>